<keyword evidence="2" id="KW-1185">Reference proteome</keyword>
<dbReference type="AlphaFoldDB" id="A0A1J4KWA5"/>
<name>A0A1J4KWA5_9EUKA</name>
<dbReference type="VEuPathDB" id="TrichDB:TRFO_42502"/>
<dbReference type="OrthoDB" id="10261359at2759"/>
<dbReference type="EMBL" id="MLAK01000222">
    <property type="protein sequence ID" value="OHT15426.1"/>
    <property type="molecule type" value="Genomic_DNA"/>
</dbReference>
<evidence type="ECO:0000313" key="2">
    <source>
        <dbReference type="Proteomes" id="UP000179807"/>
    </source>
</evidence>
<dbReference type="Proteomes" id="UP000179807">
    <property type="component" value="Unassembled WGS sequence"/>
</dbReference>
<comment type="caution">
    <text evidence="1">The sequence shown here is derived from an EMBL/GenBank/DDBJ whole genome shotgun (WGS) entry which is preliminary data.</text>
</comment>
<accession>A0A1J4KWA5</accession>
<sequence>MKRQLITIQKTFFHFYFFQTSTKMTKVYSTQPDNGMKICVSKEVMSRQIVSCVAVLRPLDCPSTSTKYGKVLSHSAVLIRTEKEFVMVEYMNVCKVLINRVGCLKKDEDISGDNFIYRGYLHKFISTVQHPKCPVTVREFAEKMVDIMKDRKFDTFTHNCHHARFLTMKHYGMRSEDPYNIKRNVLFQGIVDYFKKY</sequence>
<protein>
    <submittedName>
        <fullName evidence="1">Uncharacterized protein</fullName>
    </submittedName>
</protein>
<gene>
    <name evidence="1" type="ORF">TRFO_42502</name>
</gene>
<reference evidence="1" key="1">
    <citation type="submission" date="2016-10" db="EMBL/GenBank/DDBJ databases">
        <authorList>
            <person name="Benchimol M."/>
            <person name="Almeida L.G."/>
            <person name="Vasconcelos A.T."/>
            <person name="Perreira-Neves A."/>
            <person name="Rosa I.A."/>
            <person name="Tasca T."/>
            <person name="Bogo M.R."/>
            <person name="de Souza W."/>
        </authorList>
    </citation>
    <scope>NUCLEOTIDE SEQUENCE [LARGE SCALE GENOMIC DNA]</scope>
    <source>
        <strain evidence="1">K</strain>
    </source>
</reference>
<organism evidence="1 2">
    <name type="scientific">Tritrichomonas foetus</name>
    <dbReference type="NCBI Taxonomy" id="1144522"/>
    <lineage>
        <taxon>Eukaryota</taxon>
        <taxon>Metamonada</taxon>
        <taxon>Parabasalia</taxon>
        <taxon>Tritrichomonadida</taxon>
        <taxon>Tritrichomonadidae</taxon>
        <taxon>Tritrichomonas</taxon>
    </lineage>
</organism>
<dbReference type="GeneID" id="94849047"/>
<dbReference type="RefSeq" id="XP_068368562.1">
    <property type="nucleotide sequence ID" value="XM_068514343.1"/>
</dbReference>
<proteinExistence type="predicted"/>
<evidence type="ECO:0000313" key="1">
    <source>
        <dbReference type="EMBL" id="OHT15426.1"/>
    </source>
</evidence>